<reference evidence="2 3" key="1">
    <citation type="submission" date="2019-01" db="EMBL/GenBank/DDBJ databases">
        <title>Draft genome sequence of Psathyrella aberdarensis IHI B618.</title>
        <authorList>
            <person name="Buettner E."/>
            <person name="Kellner H."/>
        </authorList>
    </citation>
    <scope>NUCLEOTIDE SEQUENCE [LARGE SCALE GENOMIC DNA]</scope>
    <source>
        <strain evidence="2 3">IHI B618</strain>
    </source>
</reference>
<dbReference type="EMBL" id="SDEE01000377">
    <property type="protein sequence ID" value="RXW17037.1"/>
    <property type="molecule type" value="Genomic_DNA"/>
</dbReference>
<feature type="domain" description="DUF4246" evidence="1">
    <location>
        <begin position="87"/>
        <end position="466"/>
    </location>
</feature>
<dbReference type="OrthoDB" id="415532at2759"/>
<proteinExistence type="predicted"/>
<dbReference type="InterPro" id="IPR049192">
    <property type="entry name" value="DUF4246_C"/>
</dbReference>
<protein>
    <recommendedName>
        <fullName evidence="1">DUF4246 domain-containing protein</fullName>
    </recommendedName>
</protein>
<evidence type="ECO:0000313" key="2">
    <source>
        <dbReference type="EMBL" id="RXW17037.1"/>
    </source>
</evidence>
<dbReference type="PANTHER" id="PTHR33119">
    <property type="entry name" value="IFI3P"/>
    <property type="match status" value="1"/>
</dbReference>
<dbReference type="InterPro" id="IPR025340">
    <property type="entry name" value="DUF4246"/>
</dbReference>
<keyword evidence="3" id="KW-1185">Reference proteome</keyword>
<name>A0A4Q2DBJ0_9AGAR</name>
<sequence length="534" mass="61448">MSQLSAELRRKPEWWKHHRDEEHRKLWQAEAADRTWEVKAPSSIFKIQLTPKQIEYVLDELDGYAALRDEANQWYVLLRFMFAYRLTTISQVSCFERIWESDILFDAEDATALLTDLAKLRGDSQQHITDGNSVEAVLIDPLLHCLVYHRTLVRSVYSQPPRTLPPPVSNDSFTVSLDFSALPSDVSLSKELPYSAQFKSYINNVHPDQHRSLYTHLETLLSKSIPLFEHTLTDLHRNNPLTERIRGACRYTVWDEPDAPESSDDEEGWVRYEREMREWVMNRPIQLPEVHEDGYSGGMEKRRHVVSLKGKQVQVLTRVTEVRLIPGGPEFSGADWHVEGMRSERIVACNHHFIQCDNVSPSSLEFRAAVSYPRGFLAGDTGATLRTWGITDGDACHQYIGSLPIRQNLSVTYPNIYQSRHTPFRLLDPDEPGRMTILTFLLVDPDIRPIISTSKVPPQQEAWIKQAVYDALTPRLPSELVEEVVARLEGFMTLEEAEDYRGQFAETLERFTQASNNTHFCIPFDVWNGPDSVR</sequence>
<comment type="caution">
    <text evidence="2">The sequence shown here is derived from an EMBL/GenBank/DDBJ whole genome shotgun (WGS) entry which is preliminary data.</text>
</comment>
<organism evidence="2 3">
    <name type="scientific">Candolleomyces aberdarensis</name>
    <dbReference type="NCBI Taxonomy" id="2316362"/>
    <lineage>
        <taxon>Eukaryota</taxon>
        <taxon>Fungi</taxon>
        <taxon>Dikarya</taxon>
        <taxon>Basidiomycota</taxon>
        <taxon>Agaricomycotina</taxon>
        <taxon>Agaricomycetes</taxon>
        <taxon>Agaricomycetidae</taxon>
        <taxon>Agaricales</taxon>
        <taxon>Agaricineae</taxon>
        <taxon>Psathyrellaceae</taxon>
        <taxon>Candolleomyces</taxon>
    </lineage>
</organism>
<dbReference type="PANTHER" id="PTHR33119:SF1">
    <property type="entry name" value="FE2OG DIOXYGENASE DOMAIN-CONTAINING PROTEIN"/>
    <property type="match status" value="1"/>
</dbReference>
<dbReference type="STRING" id="2316362.A0A4Q2DBJ0"/>
<evidence type="ECO:0000313" key="3">
    <source>
        <dbReference type="Proteomes" id="UP000290288"/>
    </source>
</evidence>
<dbReference type="AlphaFoldDB" id="A0A4Q2DBJ0"/>
<dbReference type="Pfam" id="PF14033">
    <property type="entry name" value="DUF4246"/>
    <property type="match status" value="1"/>
</dbReference>
<dbReference type="Proteomes" id="UP000290288">
    <property type="component" value="Unassembled WGS sequence"/>
</dbReference>
<accession>A0A4Q2DBJ0</accession>
<gene>
    <name evidence="2" type="ORF">EST38_g8813</name>
</gene>
<evidence type="ECO:0000259" key="1">
    <source>
        <dbReference type="Pfam" id="PF14033"/>
    </source>
</evidence>